<sequence length="150" mass="15832">MTVTPGSKHPSARLAFAEVGTEPIDVPALTRCAADDAAGAVVTFCGVIRNHDAGQAVDGIDYTAHPKAADVLRQVALEFTGRAGVRAVGIAHRVGALTIGDVALFAIVAADHRREAIATTSDLVDEVKHRVPIWKHQHFSDGHSEWTGLP</sequence>
<dbReference type="Proteomes" id="UP000749311">
    <property type="component" value="Unassembled WGS sequence"/>
</dbReference>
<reference evidence="1 2" key="1">
    <citation type="submission" date="2020-02" db="EMBL/GenBank/DDBJ databases">
        <title>Sequencing the genomes of 1000 actinobacteria strains.</title>
        <authorList>
            <person name="Klenk H.-P."/>
        </authorList>
    </citation>
    <scope>NUCLEOTIDE SEQUENCE [LARGE SCALE GENOMIC DNA]</scope>
    <source>
        <strain evidence="1 2">DSM 19609</strain>
    </source>
</reference>
<dbReference type="Gene3D" id="3.90.1170.40">
    <property type="entry name" value="Molybdopterin biosynthesis MoaE subunit"/>
    <property type="match status" value="1"/>
</dbReference>
<dbReference type="Pfam" id="PF02391">
    <property type="entry name" value="MoaE"/>
    <property type="match status" value="1"/>
</dbReference>
<comment type="caution">
    <text evidence="1">The sequence shown here is derived from an EMBL/GenBank/DDBJ whole genome shotgun (WGS) entry which is preliminary data.</text>
</comment>
<evidence type="ECO:0000313" key="1">
    <source>
        <dbReference type="EMBL" id="NIH58105.1"/>
    </source>
</evidence>
<keyword evidence="2" id="KW-1185">Reference proteome</keyword>
<dbReference type="SUPFAM" id="SSF54690">
    <property type="entry name" value="Molybdopterin synthase subunit MoaE"/>
    <property type="match status" value="1"/>
</dbReference>
<dbReference type="GO" id="GO:0030366">
    <property type="term" value="F:molybdopterin synthase activity"/>
    <property type="evidence" value="ECO:0007669"/>
    <property type="project" value="UniProtKB-EC"/>
</dbReference>
<proteinExistence type="predicted"/>
<protein>
    <submittedName>
        <fullName evidence="1">Molybdopterin synthase catalytic subunit</fullName>
        <ecNumber evidence="1">2.8.1.12</ecNumber>
    </submittedName>
</protein>
<dbReference type="PANTHER" id="PTHR23404">
    <property type="entry name" value="MOLYBDOPTERIN SYNTHASE RELATED"/>
    <property type="match status" value="1"/>
</dbReference>
<dbReference type="InterPro" id="IPR003448">
    <property type="entry name" value="Mopterin_biosynth_MoaE"/>
</dbReference>
<gene>
    <name evidence="1" type="ORF">FB473_002797</name>
</gene>
<dbReference type="EC" id="2.8.1.12" evidence="1"/>
<keyword evidence="1" id="KW-0808">Transferase</keyword>
<accession>A0ABX0SJF3</accession>
<dbReference type="InterPro" id="IPR036563">
    <property type="entry name" value="MoaE_sf"/>
</dbReference>
<dbReference type="CDD" id="cd00756">
    <property type="entry name" value="MoaE"/>
    <property type="match status" value="1"/>
</dbReference>
<organism evidence="1 2">
    <name type="scientific">Brooklawnia cerclae</name>
    <dbReference type="NCBI Taxonomy" id="349934"/>
    <lineage>
        <taxon>Bacteria</taxon>
        <taxon>Bacillati</taxon>
        <taxon>Actinomycetota</taxon>
        <taxon>Actinomycetes</taxon>
        <taxon>Propionibacteriales</taxon>
        <taxon>Propionibacteriaceae</taxon>
        <taxon>Brooklawnia</taxon>
    </lineage>
</organism>
<dbReference type="EMBL" id="JAAMOZ010000002">
    <property type="protein sequence ID" value="NIH58105.1"/>
    <property type="molecule type" value="Genomic_DNA"/>
</dbReference>
<dbReference type="RefSeq" id="WP_341770142.1">
    <property type="nucleotide sequence ID" value="NZ_BAAAOO010000006.1"/>
</dbReference>
<name>A0ABX0SJF3_9ACTN</name>
<evidence type="ECO:0000313" key="2">
    <source>
        <dbReference type="Proteomes" id="UP000749311"/>
    </source>
</evidence>